<dbReference type="InterPro" id="IPR003995">
    <property type="entry name" value="RTX_toxin_determinant-A"/>
</dbReference>
<dbReference type="InterPro" id="IPR019960">
    <property type="entry name" value="T1SS_VCA0849"/>
</dbReference>
<feature type="domain" description="Peptidase S32" evidence="8">
    <location>
        <begin position="52"/>
        <end position="265"/>
    </location>
</feature>
<dbReference type="PANTHER" id="PTHR38340">
    <property type="entry name" value="S-LAYER PROTEIN"/>
    <property type="match status" value="1"/>
</dbReference>
<dbReference type="Proteomes" id="UP001433638">
    <property type="component" value="Unassembled WGS sequence"/>
</dbReference>
<dbReference type="InterPro" id="IPR050557">
    <property type="entry name" value="RTX_toxin/Mannuronan_C5-epim"/>
</dbReference>
<accession>A0ABV1M2B6</accession>
<dbReference type="NCBIfam" id="NF012211">
    <property type="entry name" value="tand_rpt_95"/>
    <property type="match status" value="4"/>
</dbReference>
<dbReference type="PRINTS" id="PR01488">
    <property type="entry name" value="RTXTOXINA"/>
</dbReference>
<keyword evidence="7" id="KW-0472">Membrane</keyword>
<dbReference type="InterPro" id="IPR018511">
    <property type="entry name" value="Hemolysin-typ_Ca-bd_CS"/>
</dbReference>
<dbReference type="RefSeq" id="WP_349584333.1">
    <property type="nucleotide sequence ID" value="NZ_JBEFLD010000002.1"/>
</dbReference>
<dbReference type="InterPro" id="IPR041690">
    <property type="entry name" value="Cadherin_5"/>
</dbReference>
<protein>
    <submittedName>
        <fullName evidence="9">Cadherin-like domain-containing protein</fullName>
    </submittedName>
</protein>
<keyword evidence="5" id="KW-0677">Repeat</keyword>
<dbReference type="Pfam" id="PF17803">
    <property type="entry name" value="Cadherin_4"/>
    <property type="match status" value="1"/>
</dbReference>
<evidence type="ECO:0000259" key="8">
    <source>
        <dbReference type="PROSITE" id="PS51493"/>
    </source>
</evidence>
<dbReference type="SUPFAM" id="SSF51120">
    <property type="entry name" value="beta-Roll"/>
    <property type="match status" value="2"/>
</dbReference>
<evidence type="ECO:0000256" key="6">
    <source>
        <dbReference type="ARBA" id="ARBA00023026"/>
    </source>
</evidence>
<organism evidence="9 10">
    <name type="scientific">Vogesella oryzagri</name>
    <dbReference type="NCBI Taxonomy" id="3160864"/>
    <lineage>
        <taxon>Bacteria</taxon>
        <taxon>Pseudomonadati</taxon>
        <taxon>Pseudomonadota</taxon>
        <taxon>Betaproteobacteria</taxon>
        <taxon>Neisseriales</taxon>
        <taxon>Chromobacteriaceae</taxon>
        <taxon>Vogesella</taxon>
    </lineage>
</organism>
<evidence type="ECO:0000256" key="3">
    <source>
        <dbReference type="ARBA" id="ARBA00022525"/>
    </source>
</evidence>
<name>A0ABV1M2B6_9NEIS</name>
<dbReference type="NCBIfam" id="TIGR03661">
    <property type="entry name" value="T1SS_VCA0849"/>
    <property type="match status" value="1"/>
</dbReference>
<evidence type="ECO:0000256" key="1">
    <source>
        <dbReference type="ARBA" id="ARBA00004370"/>
    </source>
</evidence>
<dbReference type="InterPro" id="IPR011049">
    <property type="entry name" value="Serralysin-like_metalloprot_C"/>
</dbReference>
<dbReference type="Gene3D" id="2.40.50.290">
    <property type="match status" value="1"/>
</dbReference>
<evidence type="ECO:0000256" key="5">
    <source>
        <dbReference type="ARBA" id="ARBA00022737"/>
    </source>
</evidence>
<dbReference type="PROSITE" id="PS00330">
    <property type="entry name" value="HEMOLYSIN_CALCIUM"/>
    <property type="match status" value="4"/>
</dbReference>
<dbReference type="InterPro" id="IPR001343">
    <property type="entry name" value="Hemolysn_Ca-bd"/>
</dbReference>
<gene>
    <name evidence="9" type="ORF">ABNW52_03995</name>
</gene>
<dbReference type="InterPro" id="IPR023338">
    <property type="entry name" value="Arterivirus_NSP4_peptidase"/>
</dbReference>
<evidence type="ECO:0000313" key="10">
    <source>
        <dbReference type="Proteomes" id="UP001433638"/>
    </source>
</evidence>
<evidence type="ECO:0000313" key="9">
    <source>
        <dbReference type="EMBL" id="MEQ6289770.1"/>
    </source>
</evidence>
<dbReference type="InterPro" id="IPR040853">
    <property type="entry name" value="RapA2_cadherin-like"/>
</dbReference>
<comment type="caution">
    <text evidence="9">The sequence shown here is derived from an EMBL/GenBank/DDBJ whole genome shotgun (WGS) entry which is preliminary data.</text>
</comment>
<proteinExistence type="predicted"/>
<dbReference type="EMBL" id="JBEFLD010000002">
    <property type="protein sequence ID" value="MEQ6289770.1"/>
    <property type="molecule type" value="Genomic_DNA"/>
</dbReference>
<evidence type="ECO:0000256" key="4">
    <source>
        <dbReference type="ARBA" id="ARBA00022656"/>
    </source>
</evidence>
<keyword evidence="3" id="KW-0964">Secreted</keyword>
<dbReference type="Pfam" id="PF17892">
    <property type="entry name" value="Cadherin_5"/>
    <property type="match status" value="4"/>
</dbReference>
<evidence type="ECO:0000256" key="7">
    <source>
        <dbReference type="ARBA" id="ARBA00023136"/>
    </source>
</evidence>
<keyword evidence="6" id="KW-0843">Virulence</keyword>
<dbReference type="PROSITE" id="PS51493">
    <property type="entry name" value="AV_NSP4_PRO"/>
    <property type="match status" value="1"/>
</dbReference>
<dbReference type="Gene3D" id="2.150.10.10">
    <property type="entry name" value="Serralysin-like metalloprotease, C-terminal"/>
    <property type="match status" value="2"/>
</dbReference>
<dbReference type="Gene3D" id="2.60.40.1200">
    <property type="match status" value="5"/>
</dbReference>
<keyword evidence="10" id="KW-1185">Reference proteome</keyword>
<reference evidence="9" key="1">
    <citation type="submission" date="2024-06" db="EMBL/GenBank/DDBJ databases">
        <title>Genome sequence of Vogesella sp. MAHUQ-64.</title>
        <authorList>
            <person name="Huq M.A."/>
        </authorList>
    </citation>
    <scope>NUCLEOTIDE SEQUENCE</scope>
    <source>
        <strain evidence="9">MAHUQ-64</strain>
    </source>
</reference>
<dbReference type="PANTHER" id="PTHR38340:SF1">
    <property type="entry name" value="S-LAYER PROTEIN"/>
    <property type="match status" value="1"/>
</dbReference>
<feature type="non-terminal residue" evidence="9">
    <location>
        <position position="1"/>
    </location>
</feature>
<sequence>ASGELHIDANGDYTFTPAANWNGEVPTISYTTNTGSSSTLNITVTPVDDASVLVTDSNTVAEDKAATGNVLANDSDIDSDLSVVSISIDGVSTGVDRNDGATVKLASGELHIDANGDYTFTPAANWNGEVPTISYTTNTGSSSTLNITVTPVTDGFTDVDEVVSVVEDHTLQGSVLTDTSSVDGQVSVSSFQIGGSSYSAGETANISNVGSLKLNGDGSYVFTPAANYNGSVPTVTYTVSDGVSTDTSTLKISVTPVIDGFTDADEVVSVTEDTTLQANVLVGTSSVDGQVRISSFQIGSGSYSAGDTASISGVGTLKLSSDGSYTFTPAANYNGSVPTVTYTVSDGVSTDTSTLKITVTPVIDSFSDANEVVSVAEDTTLQGSVLTGTSSVEGTVAVSSFSIGNSSYSAGQTATIVNIGTLKINADGRYVFTPVADYNGSVPTVTYTVSDGASTDTSTLSINVTPVIDSFSDANEVETVPEDGVLTGSVLTGTSSVEGAVTVSSFSIGSSSYTAGQTATIVNIGTLKINADGSYVFTPVKDFNGPVPTVNYTVTDGKTTDASTLTISVTAVEDPQISYTGGTTWQMNYTDNTNQFDMKVKSASGGIATMEPGSSLYWDIRVLDSDMNASLSLVNKSLPTGVSLSYEQLYAESGTVILRVYLTVTSNSTVILENNEQFTINVTGAASGSATLINSDEYVDTHNNNSWNYATQFDSNTITSENDRGWLSSDTNGGELATSTSTEAGVTVDYLSGDDIAYGTTGNDTLKGGNGNDFIDGRAGNDTLYGGDGNDVLMGGHGNDKLYGEAGDDKLYGGTGSDSLYGGTGNDTLNGGDDADLLVGGAGNDTLTGGGGIDTFKWELGDLGTSGKPSDTITDFKAGAGGDVLDLKDLLQGENSSNLSNYLHFTADGSNTVVQISSSGHIGNGYDQTITLQNVQLSTLGSGDAEIINKLLTNGNLKTDL</sequence>
<keyword evidence="4" id="KW-0800">Toxin</keyword>
<dbReference type="Pfam" id="PF00353">
    <property type="entry name" value="HemolysinCabind"/>
    <property type="match status" value="3"/>
</dbReference>
<comment type="subcellular location">
    <subcellularLocation>
        <location evidence="1">Membrane</location>
    </subcellularLocation>
    <subcellularLocation>
        <location evidence="2">Secreted</location>
    </subcellularLocation>
</comment>
<dbReference type="PRINTS" id="PR00313">
    <property type="entry name" value="CABNDNGRPT"/>
</dbReference>
<evidence type="ECO:0000256" key="2">
    <source>
        <dbReference type="ARBA" id="ARBA00004613"/>
    </source>
</evidence>